<dbReference type="Proteomes" id="UP000295758">
    <property type="component" value="Unassembled WGS sequence"/>
</dbReference>
<dbReference type="EMBL" id="SOAA01000007">
    <property type="protein sequence ID" value="TDS32344.1"/>
    <property type="molecule type" value="Genomic_DNA"/>
</dbReference>
<proteinExistence type="predicted"/>
<evidence type="ECO:0000313" key="7">
    <source>
        <dbReference type="Proteomes" id="UP000198612"/>
    </source>
</evidence>
<sequence length="418" mass="48605">MKNYKNINLILTSFSTRAAADCFSTLKNLKIYSFDYFGDLDLKEIVDYSYSLKENKHNFKTEVLFEAVKKFLRQNQNQEYDLIYASAWDNHPELLYQLEKIKNLRLRGNSAAVISKLNQKETLKNLFKLAEKAGFKTPDLFLNKNDFYYFSDKIDKDLIIKPYQSGGGLDLKLIKAGTAKEKVLKDNFTANGSFFAEEFIKGNNRSCQFAADGKKARILSFTQELKADAVNPKFKNSFKYAGNILTKEDVKSRNIISTFINELVKKYSLQGINGIDYIKNEQGIFFIELNPRFTAAVELIKDIYREELLNIYLKNELAADYLKKYLKRDLGLSAKVIYYTDHNFKLKKTLSEIFKIIKQEIPPRILAKSKIEIKDLPKKGEFFKKDDPVFSLIIKSKNKNDYLSIKNLVFSEFKKYFI</sequence>
<evidence type="ECO:0000256" key="1">
    <source>
        <dbReference type="PROSITE-ProRule" id="PRU00409"/>
    </source>
</evidence>
<dbReference type="InterPro" id="IPR011761">
    <property type="entry name" value="ATP-grasp"/>
</dbReference>
<dbReference type="RefSeq" id="WP_073160013.1">
    <property type="nucleotide sequence ID" value="NZ_FNBJ01000030.1"/>
</dbReference>
<keyword evidence="9" id="KW-1185">Reference proteome</keyword>
<evidence type="ECO:0000313" key="5">
    <source>
        <dbReference type="EMBL" id="SET14330.1"/>
    </source>
</evidence>
<dbReference type="EMBL" id="FOHG01000030">
    <property type="protein sequence ID" value="SET14330.1"/>
    <property type="molecule type" value="Genomic_DNA"/>
</dbReference>
<name>A0A1M7NSW2_9FIRM</name>
<evidence type="ECO:0000313" key="4">
    <source>
        <dbReference type="EMBL" id="SDI63588.1"/>
    </source>
</evidence>
<dbReference type="InterPro" id="IPR003806">
    <property type="entry name" value="ATP-grasp_PylC-type"/>
</dbReference>
<dbReference type="EMBL" id="FNEH01000010">
    <property type="protein sequence ID" value="SDI63588.1"/>
    <property type="molecule type" value="Genomic_DNA"/>
</dbReference>
<dbReference type="Proteomes" id="UP000199519">
    <property type="component" value="Unassembled WGS sequence"/>
</dbReference>
<organism evidence="6 10">
    <name type="scientific">Halanaerobium congolense</name>
    <dbReference type="NCBI Taxonomy" id="54121"/>
    <lineage>
        <taxon>Bacteria</taxon>
        <taxon>Bacillati</taxon>
        <taxon>Bacillota</taxon>
        <taxon>Clostridia</taxon>
        <taxon>Halanaerobiales</taxon>
        <taxon>Halanaerobiaceae</taxon>
        <taxon>Halanaerobium</taxon>
    </lineage>
</organism>
<evidence type="ECO:0000313" key="3">
    <source>
        <dbReference type="EMBL" id="SDF89846.1"/>
    </source>
</evidence>
<dbReference type="EMBL" id="FNBJ01000030">
    <property type="protein sequence ID" value="SDF89846.1"/>
    <property type="molecule type" value="Genomic_DNA"/>
</dbReference>
<evidence type="ECO:0000313" key="6">
    <source>
        <dbReference type="EMBL" id="TDS32344.1"/>
    </source>
</evidence>
<evidence type="ECO:0000259" key="2">
    <source>
        <dbReference type="PROSITE" id="PS50975"/>
    </source>
</evidence>
<evidence type="ECO:0000313" key="8">
    <source>
        <dbReference type="Proteomes" id="UP000198945"/>
    </source>
</evidence>
<accession>A0A1M7NSW2</accession>
<dbReference type="SUPFAM" id="SSF56059">
    <property type="entry name" value="Glutathione synthetase ATP-binding domain-like"/>
    <property type="match status" value="1"/>
</dbReference>
<dbReference type="Proteomes" id="UP000198612">
    <property type="component" value="Unassembled WGS sequence"/>
</dbReference>
<feature type="domain" description="ATP-grasp" evidence="2">
    <location>
        <begin position="127"/>
        <end position="322"/>
    </location>
</feature>
<keyword evidence="1" id="KW-0067">ATP-binding</keyword>
<dbReference type="AlphaFoldDB" id="A0A1M7NSW2"/>
<evidence type="ECO:0000313" key="9">
    <source>
        <dbReference type="Proteomes" id="UP000199519"/>
    </source>
</evidence>
<dbReference type="PROSITE" id="PS50975">
    <property type="entry name" value="ATP_GRASP"/>
    <property type="match status" value="1"/>
</dbReference>
<gene>
    <name evidence="6" type="ORF">BY453_10718</name>
    <name evidence="3" type="ORF">SAMN04488598_13013</name>
    <name evidence="5" type="ORF">SAMN04515652_13020</name>
    <name evidence="4" type="ORF">SAMN04515654_11062</name>
</gene>
<dbReference type="Pfam" id="PF02655">
    <property type="entry name" value="ATP-grasp_3"/>
    <property type="match status" value="1"/>
</dbReference>
<dbReference type="GO" id="GO:0046872">
    <property type="term" value="F:metal ion binding"/>
    <property type="evidence" value="ECO:0007669"/>
    <property type="project" value="InterPro"/>
</dbReference>
<reference evidence="4 8" key="2">
    <citation type="submission" date="2016-10" db="EMBL/GenBank/DDBJ databases">
        <authorList>
            <person name="de Groot N.N."/>
        </authorList>
    </citation>
    <scope>NUCLEOTIDE SEQUENCE [LARGE SCALE GENOMIC DNA]</scope>
    <source>
        <strain evidence="4 8">WG7</strain>
    </source>
</reference>
<reference evidence="6 10" key="3">
    <citation type="submission" date="2019-03" db="EMBL/GenBank/DDBJ databases">
        <title>Deep subsurface shale carbon reservoir microbial communities from Ohio and West Virginia, USA.</title>
        <authorList>
            <person name="Wrighton K."/>
        </authorList>
    </citation>
    <scope>NUCLEOTIDE SEQUENCE [LARGE SCALE GENOMIC DNA]</scope>
    <source>
        <strain evidence="6 10">UTICA-S4D12</strain>
    </source>
</reference>
<reference evidence="7 9" key="1">
    <citation type="submission" date="2016-10" db="EMBL/GenBank/DDBJ databases">
        <authorList>
            <person name="Varghese N."/>
            <person name="Submissions S."/>
        </authorList>
    </citation>
    <scope>NUCLEOTIDE SEQUENCE [LARGE SCALE GENOMIC DNA]</scope>
    <source>
        <strain evidence="3 9">WG2</strain>
        <strain evidence="5 7">WG5</strain>
    </source>
</reference>
<keyword evidence="1" id="KW-0547">Nucleotide-binding</keyword>
<dbReference type="OrthoDB" id="1804072at2"/>
<protein>
    <recommendedName>
        <fullName evidence="2">ATP-grasp domain-containing protein</fullName>
    </recommendedName>
</protein>
<evidence type="ECO:0000313" key="10">
    <source>
        <dbReference type="Proteomes" id="UP000295758"/>
    </source>
</evidence>
<dbReference type="STRING" id="54121.SAMN04515653_11018"/>
<dbReference type="Proteomes" id="UP000198945">
    <property type="component" value="Unassembled WGS sequence"/>
</dbReference>
<dbReference type="GO" id="GO:0005524">
    <property type="term" value="F:ATP binding"/>
    <property type="evidence" value="ECO:0007669"/>
    <property type="project" value="UniProtKB-UniRule"/>
</dbReference>
<dbReference type="Gene3D" id="3.30.470.20">
    <property type="entry name" value="ATP-grasp fold, B domain"/>
    <property type="match status" value="1"/>
</dbReference>